<dbReference type="PROSITE" id="PS50222">
    <property type="entry name" value="EF_HAND_2"/>
    <property type="match status" value="1"/>
</dbReference>
<dbReference type="AlphaFoldDB" id="A0A132A8K7"/>
<dbReference type="Proteomes" id="UP000616769">
    <property type="component" value="Unassembled WGS sequence"/>
</dbReference>
<dbReference type="OrthoDB" id="6487601at2759"/>
<gene>
    <name evidence="1" type="ORF">QR98_0057360</name>
</gene>
<dbReference type="Gene3D" id="1.10.238.10">
    <property type="entry name" value="EF-hand"/>
    <property type="match status" value="1"/>
</dbReference>
<dbReference type="VEuPathDB" id="VectorBase:SSCA002587"/>
<evidence type="ECO:0000313" key="1">
    <source>
        <dbReference type="EMBL" id="KPM07247.1"/>
    </source>
</evidence>
<evidence type="ECO:0000313" key="2">
    <source>
        <dbReference type="Proteomes" id="UP000616769"/>
    </source>
</evidence>
<sequence>MLQTNGSKSDPQPLKLVGKSSIEKNQSILIDTDNLPYVVPIGSVANIYERIFDCCCYLIHCVKHNRICVLKSPSSPFIWLPFVAQSLTTASWSKVAKNHIALILSENSSSRHQFLIKNSPFDYLQLIEILRLQLPEARKFITRNSFYVRLKTTMIENRFQCCTVTDRIDWMDINIILNGKIENIWGPELVEFCSRIPLNRVFDSLENESEIEYGGGFLPQNIIEFGNDQVFYYNPNNDPPKNLEEALLKSVRITENDIERLYIDFLEHCYPSFYMAFDSFRQYMFRNGIIEFNLKRLFNAFNSFTKGFLCFYEILMGLVAIQQDTPHDQVRIKFVFRYYDTKQQGLLSEDDLRRLVRDVLFEKDSKLIQTLNVNELDRKTKETIVLFQNKSIKTSTAGSSASKTSSSGINWNNFINTIATHEFRGTSFLCRTKKSIFVQITKRMTTKQIEIMAVGLVILV</sequence>
<accession>A0A132A8K7</accession>
<reference evidence="1 2" key="1">
    <citation type="journal article" date="2015" name="Parasit. Vectors">
        <title>Draft genome of the scabies mite.</title>
        <authorList>
            <person name="Rider S.D.Jr."/>
            <person name="Morgan M.S."/>
            <person name="Arlian L.G."/>
        </authorList>
    </citation>
    <scope>NUCLEOTIDE SEQUENCE [LARGE SCALE GENOMIC DNA]</scope>
    <source>
        <strain evidence="1">Arlian Lab</strain>
    </source>
</reference>
<protein>
    <submittedName>
        <fullName evidence="1">Uncharacterized protein</fullName>
    </submittedName>
</protein>
<dbReference type="SUPFAM" id="SSF47473">
    <property type="entry name" value="EF-hand"/>
    <property type="match status" value="1"/>
</dbReference>
<proteinExistence type="predicted"/>
<name>A0A132A8K7_SARSC</name>
<comment type="caution">
    <text evidence="1">The sequence shown here is derived from an EMBL/GenBank/DDBJ whole genome shotgun (WGS) entry which is preliminary data.</text>
</comment>
<dbReference type="InterPro" id="IPR011992">
    <property type="entry name" value="EF-hand-dom_pair"/>
</dbReference>
<dbReference type="GO" id="GO:0005509">
    <property type="term" value="F:calcium ion binding"/>
    <property type="evidence" value="ECO:0007669"/>
    <property type="project" value="InterPro"/>
</dbReference>
<dbReference type="EMBL" id="JXLN01011422">
    <property type="protein sequence ID" value="KPM07247.1"/>
    <property type="molecule type" value="Genomic_DNA"/>
</dbReference>
<dbReference type="InterPro" id="IPR002048">
    <property type="entry name" value="EF_hand_dom"/>
</dbReference>
<organism evidence="1 2">
    <name type="scientific">Sarcoptes scabiei</name>
    <name type="common">Itch mite</name>
    <name type="synonym">Acarus scabiei</name>
    <dbReference type="NCBI Taxonomy" id="52283"/>
    <lineage>
        <taxon>Eukaryota</taxon>
        <taxon>Metazoa</taxon>
        <taxon>Ecdysozoa</taxon>
        <taxon>Arthropoda</taxon>
        <taxon>Chelicerata</taxon>
        <taxon>Arachnida</taxon>
        <taxon>Acari</taxon>
        <taxon>Acariformes</taxon>
        <taxon>Sarcoptiformes</taxon>
        <taxon>Astigmata</taxon>
        <taxon>Psoroptidia</taxon>
        <taxon>Sarcoptoidea</taxon>
        <taxon>Sarcoptidae</taxon>
        <taxon>Sarcoptinae</taxon>
        <taxon>Sarcoptes</taxon>
    </lineage>
</organism>